<dbReference type="PANTHER" id="PTHR43846:SF1">
    <property type="entry name" value="TRNA URIDINE(34) HYDROXYLASE"/>
    <property type="match status" value="1"/>
</dbReference>
<keyword evidence="3" id="KW-0949">S-adenosyl-L-methionine</keyword>
<dbReference type="NCBIfam" id="NF001133">
    <property type="entry name" value="PRK00142.1-1"/>
    <property type="match status" value="1"/>
</dbReference>
<dbReference type="PANTHER" id="PTHR43846">
    <property type="entry name" value="UPF0176 PROTEIN YCEA"/>
    <property type="match status" value="1"/>
</dbReference>
<dbReference type="Gene3D" id="3.40.50.150">
    <property type="entry name" value="Vaccinia Virus protein VP39"/>
    <property type="match status" value="1"/>
</dbReference>
<evidence type="ECO:0000256" key="3">
    <source>
        <dbReference type="ARBA" id="ARBA00022691"/>
    </source>
</evidence>
<keyword evidence="1" id="KW-0489">Methyltransferase</keyword>
<dbReference type="GeneID" id="20809363"/>
<dbReference type="CDD" id="cd02440">
    <property type="entry name" value="AdoMet_MTases"/>
    <property type="match status" value="1"/>
</dbReference>
<dbReference type="InterPro" id="IPR002935">
    <property type="entry name" value="SAM_O-MeTrfase"/>
</dbReference>
<dbReference type="Pfam" id="PF01596">
    <property type="entry name" value="Methyltransf_3"/>
    <property type="match status" value="1"/>
</dbReference>
<evidence type="ECO:0000256" key="1">
    <source>
        <dbReference type="ARBA" id="ARBA00022603"/>
    </source>
</evidence>
<dbReference type="GO" id="GO:0032259">
    <property type="term" value="P:methylation"/>
    <property type="evidence" value="ECO:0007669"/>
    <property type="project" value="UniProtKB-KW"/>
</dbReference>
<dbReference type="SMART" id="SM00450">
    <property type="entry name" value="RHOD"/>
    <property type="match status" value="1"/>
</dbReference>
<dbReference type="VEuPathDB" id="FungiDB:H257_07367"/>
<protein>
    <recommendedName>
        <fullName evidence="5">Rhodanese domain-containing protein</fullName>
    </recommendedName>
</protein>
<dbReference type="EMBL" id="KI913128">
    <property type="protein sequence ID" value="ETV79330.1"/>
    <property type="molecule type" value="Genomic_DNA"/>
</dbReference>
<dbReference type="PROSITE" id="PS51682">
    <property type="entry name" value="SAM_OMT_I"/>
    <property type="match status" value="1"/>
</dbReference>
<organism evidence="6">
    <name type="scientific">Aphanomyces astaci</name>
    <name type="common">Crayfish plague agent</name>
    <dbReference type="NCBI Taxonomy" id="112090"/>
    <lineage>
        <taxon>Eukaryota</taxon>
        <taxon>Sar</taxon>
        <taxon>Stramenopiles</taxon>
        <taxon>Oomycota</taxon>
        <taxon>Saprolegniomycetes</taxon>
        <taxon>Saprolegniales</taxon>
        <taxon>Verrucalvaceae</taxon>
        <taxon>Aphanomyces</taxon>
    </lineage>
</organism>
<dbReference type="AlphaFoldDB" id="W4GHY4"/>
<dbReference type="OrthoDB" id="10251242at2759"/>
<proteinExistence type="inferred from homology"/>
<dbReference type="STRING" id="112090.W4GHY4"/>
<dbReference type="Pfam" id="PF12368">
    <property type="entry name" value="Rhodanese_C"/>
    <property type="match status" value="1"/>
</dbReference>
<dbReference type="Gene3D" id="3.40.250.10">
    <property type="entry name" value="Rhodanese-like domain"/>
    <property type="match status" value="1"/>
</dbReference>
<dbReference type="Pfam" id="PF00581">
    <property type="entry name" value="Rhodanese"/>
    <property type="match status" value="1"/>
</dbReference>
<reference evidence="6" key="1">
    <citation type="submission" date="2013-12" db="EMBL/GenBank/DDBJ databases">
        <title>The Genome Sequence of Aphanomyces astaci APO3.</title>
        <authorList>
            <consortium name="The Broad Institute Genomics Platform"/>
            <person name="Russ C."/>
            <person name="Tyler B."/>
            <person name="van West P."/>
            <person name="Dieguez-Uribeondo J."/>
            <person name="Young S.K."/>
            <person name="Zeng Q."/>
            <person name="Gargeya S."/>
            <person name="Fitzgerald M."/>
            <person name="Abouelleil A."/>
            <person name="Alvarado L."/>
            <person name="Chapman S.B."/>
            <person name="Gainer-Dewar J."/>
            <person name="Goldberg J."/>
            <person name="Griggs A."/>
            <person name="Gujja S."/>
            <person name="Hansen M."/>
            <person name="Howarth C."/>
            <person name="Imamovic A."/>
            <person name="Ireland A."/>
            <person name="Larimer J."/>
            <person name="McCowan C."/>
            <person name="Murphy C."/>
            <person name="Pearson M."/>
            <person name="Poon T.W."/>
            <person name="Priest M."/>
            <person name="Roberts A."/>
            <person name="Saif S."/>
            <person name="Shea T."/>
            <person name="Sykes S."/>
            <person name="Wortman J."/>
            <person name="Nusbaum C."/>
            <person name="Birren B."/>
        </authorList>
    </citation>
    <scope>NUCLEOTIDE SEQUENCE [LARGE SCALE GENOMIC DNA]</scope>
    <source>
        <strain evidence="6">APO3</strain>
    </source>
</reference>
<evidence type="ECO:0000259" key="5">
    <source>
        <dbReference type="PROSITE" id="PS50206"/>
    </source>
</evidence>
<dbReference type="PROSITE" id="PS50206">
    <property type="entry name" value="RHODANESE_3"/>
    <property type="match status" value="1"/>
</dbReference>
<evidence type="ECO:0000313" key="6">
    <source>
        <dbReference type="EMBL" id="ETV79330.1"/>
    </source>
</evidence>
<dbReference type="InterPro" id="IPR001763">
    <property type="entry name" value="Rhodanese-like_dom"/>
</dbReference>
<sequence length="650" mass="73074">MLPRTLMIVPRRLAASWRRRTLVHRFPSIQALPTMNVPSVCYTSSNSNAHQSPARTAEAANTMSIATSHDQQYLSFYKYTIVDPMDLPRLRKSMLQEWRAMGVLGRVYIAEEGINAQITVPVSQHTAFRAYLRNHPHPVFHDVFFNSGGELTDDNNDRQPFHTLHVRVRPHLANDGLTTPLDMSNRGQELSPSEWHDALDDPRPKRVLDCRNYYEHDIGRFDHAERIMVETFKDTFDTLDAMLHDTPKDTTCMIYCTGGIRCEKVGAYLTQKGYTDVKRLEGGIVHYAQYIKQAATITSKFKGRNFVFDQRLSNSNTAITDDVLAHCYTCGDPTNSHTNCSNTLCHSLMLQCPSCATLLDGACSIQCQNMKYVMDKQPRDVRRKFAKQYSYQFQTHLVPNGRLRRPGPSTPRRLHGRSFSTYAVAPSDDLNAFVVDHAASGDKQMLEKLRELRAAIDSDWPVASTAKMIPEAQAVYMQFMLRSIGAASVLEIGSFVGYSALAMALALPDPRQLVTCDIDPLAHAWAAKYFDSANIPIDLRLQDGLQAVESLAADKRQFDFVFVDGNKASYATLYDAIVRHKLVAPRGLVVFDNTLFRGQVVLHANGRGHVKEKIAAKLLAFNQHVAQDPRTQSVVVPLWDGLTIAQLVEN</sequence>
<dbReference type="InterPro" id="IPR036873">
    <property type="entry name" value="Rhodanese-like_dom_sf"/>
</dbReference>
<dbReference type="InterPro" id="IPR022111">
    <property type="entry name" value="Rhodanese_C"/>
</dbReference>
<gene>
    <name evidence="6" type="ORF">H257_07367</name>
</gene>
<evidence type="ECO:0000256" key="2">
    <source>
        <dbReference type="ARBA" id="ARBA00022679"/>
    </source>
</evidence>
<dbReference type="RefSeq" id="XP_009831171.1">
    <property type="nucleotide sequence ID" value="XM_009832869.1"/>
</dbReference>
<accession>W4GHY4</accession>
<dbReference type="InterPro" id="IPR029063">
    <property type="entry name" value="SAM-dependent_MTases_sf"/>
</dbReference>
<name>W4GHY4_APHAT</name>
<dbReference type="InterPro" id="IPR040503">
    <property type="entry name" value="TRHO_N"/>
</dbReference>
<dbReference type="SUPFAM" id="SSF52821">
    <property type="entry name" value="Rhodanese/Cell cycle control phosphatase"/>
    <property type="match status" value="1"/>
</dbReference>
<comment type="similarity">
    <text evidence="4">Belongs to the class I-like SAM-binding methyltransferase superfamily. Cation-dependent O-methyltransferase family.</text>
</comment>
<keyword evidence="2" id="KW-0808">Transferase</keyword>
<feature type="domain" description="Rhodanese" evidence="5">
    <location>
        <begin position="201"/>
        <end position="296"/>
    </location>
</feature>
<evidence type="ECO:0000256" key="4">
    <source>
        <dbReference type="ARBA" id="ARBA00023453"/>
    </source>
</evidence>
<dbReference type="Pfam" id="PF17773">
    <property type="entry name" value="UPF0176_N"/>
    <property type="match status" value="1"/>
</dbReference>
<dbReference type="GO" id="GO:0008171">
    <property type="term" value="F:O-methyltransferase activity"/>
    <property type="evidence" value="ECO:0007669"/>
    <property type="project" value="InterPro"/>
</dbReference>
<dbReference type="Gene3D" id="3.30.70.100">
    <property type="match status" value="1"/>
</dbReference>
<dbReference type="SUPFAM" id="SSF53335">
    <property type="entry name" value="S-adenosyl-L-methionine-dependent methyltransferases"/>
    <property type="match status" value="1"/>
</dbReference>